<evidence type="ECO:0000313" key="4">
    <source>
        <dbReference type="Proteomes" id="UP001528912"/>
    </source>
</evidence>
<reference evidence="3 4" key="1">
    <citation type="submission" date="2023-03" db="EMBL/GenBank/DDBJ databases">
        <title>YIM 133296 draft genome.</title>
        <authorList>
            <person name="Xiong L."/>
        </authorList>
    </citation>
    <scope>NUCLEOTIDE SEQUENCE [LARGE SCALE GENOMIC DNA]</scope>
    <source>
        <strain evidence="3 4">YIM 133296</strain>
    </source>
</reference>
<feature type="signal peptide" evidence="2">
    <location>
        <begin position="1"/>
        <end position="27"/>
    </location>
</feature>
<dbReference type="RefSeq" id="WP_277191923.1">
    <property type="nucleotide sequence ID" value="NZ_JAROAV010000028.1"/>
</dbReference>
<gene>
    <name evidence="3" type="ORF">P4R38_09350</name>
</gene>
<organism evidence="3 4">
    <name type="scientific">Luteipulveratus flavus</name>
    <dbReference type="NCBI Taxonomy" id="3031728"/>
    <lineage>
        <taxon>Bacteria</taxon>
        <taxon>Bacillati</taxon>
        <taxon>Actinomycetota</taxon>
        <taxon>Actinomycetes</taxon>
        <taxon>Micrococcales</taxon>
        <taxon>Dermacoccaceae</taxon>
        <taxon>Luteipulveratus</taxon>
    </lineage>
</organism>
<evidence type="ECO:0000313" key="3">
    <source>
        <dbReference type="EMBL" id="MDF8264448.1"/>
    </source>
</evidence>
<comment type="caution">
    <text evidence="3">The sequence shown here is derived from an EMBL/GenBank/DDBJ whole genome shotgun (WGS) entry which is preliminary data.</text>
</comment>
<accession>A0ABT6C7E3</accession>
<sequence length="459" mass="46784">MKRICAATVALTAAALLASGATAPARAAGVSNDGLFHQLSSARIADSRTGLGLPKATLLAGKTATLKVAGQGGVPTSGVSAVVVSLTAIKASAKGWVTAYPSGTTRPTTSVLNFPAGWTGATTVTLPLGADGSISLYAGSTDVNLAVDVLGWYSDATSTAALGSVFVPSDPERWGDTRSDGTGKLQPDDELVFDFAYESSADNEVPTAVQVNLTALNAAGGGWLTARGADGTVSSTSVVNFAKGEVAPVLTVLPVRPGQEAGTYEFSVVNTSQTAVDVLTDVQGTYFADPAGLGLKHVAMTPTRVIDTRSGLGGPKGQLGTGSTRAFTKIAAAYDAERTAAIEGTITAANATSGTYVTQWDGMVTRPTTSNLNVAKGINRSNGMSTMLGWNDTTQSGEVSAYNGYGSVDLIEDVTGRWDATDAAMNPAAKGTNARTPASTSLERRPAPEKVTVQVRPAR</sequence>
<name>A0ABT6C7E3_9MICO</name>
<feature type="chain" id="PRO_5046351169" evidence="2">
    <location>
        <begin position="28"/>
        <end position="459"/>
    </location>
</feature>
<dbReference type="EMBL" id="JAROAV010000028">
    <property type="protein sequence ID" value="MDF8264448.1"/>
    <property type="molecule type" value="Genomic_DNA"/>
</dbReference>
<feature type="region of interest" description="Disordered" evidence="1">
    <location>
        <begin position="423"/>
        <end position="459"/>
    </location>
</feature>
<evidence type="ECO:0000256" key="1">
    <source>
        <dbReference type="SAM" id="MobiDB-lite"/>
    </source>
</evidence>
<dbReference type="Proteomes" id="UP001528912">
    <property type="component" value="Unassembled WGS sequence"/>
</dbReference>
<keyword evidence="4" id="KW-1185">Reference proteome</keyword>
<evidence type="ECO:0000256" key="2">
    <source>
        <dbReference type="SAM" id="SignalP"/>
    </source>
</evidence>
<keyword evidence="2" id="KW-0732">Signal</keyword>
<proteinExistence type="predicted"/>
<protein>
    <submittedName>
        <fullName evidence="3">Uncharacterized protein</fullName>
    </submittedName>
</protein>